<name>A0A934IU25_9HYPH</name>
<dbReference type="PROSITE" id="PS00455">
    <property type="entry name" value="AMP_BINDING"/>
    <property type="match status" value="2"/>
</dbReference>
<dbReference type="SUPFAM" id="SSF52777">
    <property type="entry name" value="CoA-dependent acyltransferases"/>
    <property type="match status" value="4"/>
</dbReference>
<evidence type="ECO:0000256" key="1">
    <source>
        <dbReference type="ARBA" id="ARBA00001957"/>
    </source>
</evidence>
<keyword evidence="3" id="KW-0597">Phosphoprotein</keyword>
<dbReference type="Gene3D" id="3.30.300.30">
    <property type="match status" value="2"/>
</dbReference>
<proteinExistence type="predicted"/>
<dbReference type="PANTHER" id="PTHR45527">
    <property type="entry name" value="NONRIBOSOMAL PEPTIDE SYNTHETASE"/>
    <property type="match status" value="1"/>
</dbReference>
<evidence type="ECO:0000259" key="4">
    <source>
        <dbReference type="PROSITE" id="PS50075"/>
    </source>
</evidence>
<dbReference type="InterPro" id="IPR009081">
    <property type="entry name" value="PP-bd_ACP"/>
</dbReference>
<dbReference type="InterPro" id="IPR001031">
    <property type="entry name" value="Thioesterase"/>
</dbReference>
<dbReference type="Proteomes" id="UP000609531">
    <property type="component" value="Unassembled WGS sequence"/>
</dbReference>
<accession>A0A934IU25</accession>
<dbReference type="Gene3D" id="3.40.50.12780">
    <property type="entry name" value="N-terminal domain of ligase-like"/>
    <property type="match status" value="2"/>
</dbReference>
<dbReference type="InterPro" id="IPR020845">
    <property type="entry name" value="AMP-binding_CS"/>
</dbReference>
<dbReference type="InterPro" id="IPR020806">
    <property type="entry name" value="PKS_PP-bd"/>
</dbReference>
<dbReference type="FunFam" id="2.30.38.10:FF:000001">
    <property type="entry name" value="Non-ribosomal peptide synthetase PvdI"/>
    <property type="match status" value="1"/>
</dbReference>
<dbReference type="NCBIfam" id="TIGR01733">
    <property type="entry name" value="AA-adenyl-dom"/>
    <property type="match status" value="2"/>
</dbReference>
<dbReference type="InterPro" id="IPR020802">
    <property type="entry name" value="TesA-like"/>
</dbReference>
<dbReference type="CDD" id="cd17646">
    <property type="entry name" value="A_NRPS_AB3403-like"/>
    <property type="match status" value="1"/>
</dbReference>
<dbReference type="Gene3D" id="3.30.559.10">
    <property type="entry name" value="Chloramphenicol acetyltransferase-like domain"/>
    <property type="match status" value="2"/>
</dbReference>
<dbReference type="EMBL" id="JAEKJA010000038">
    <property type="protein sequence ID" value="MBJ3778760.1"/>
    <property type="molecule type" value="Genomic_DNA"/>
</dbReference>
<dbReference type="Gene3D" id="1.10.1200.10">
    <property type="entry name" value="ACP-like"/>
    <property type="match status" value="1"/>
</dbReference>
<dbReference type="GO" id="GO:0031177">
    <property type="term" value="F:phosphopantetheine binding"/>
    <property type="evidence" value="ECO:0007669"/>
    <property type="project" value="InterPro"/>
</dbReference>
<dbReference type="GO" id="GO:0043041">
    <property type="term" value="P:amino acid activation for nonribosomal peptide biosynthetic process"/>
    <property type="evidence" value="ECO:0007669"/>
    <property type="project" value="TreeGrafter"/>
</dbReference>
<dbReference type="GO" id="GO:0047527">
    <property type="term" value="F:2,3-dihydroxybenzoate-serine ligase activity"/>
    <property type="evidence" value="ECO:0007669"/>
    <property type="project" value="TreeGrafter"/>
</dbReference>
<keyword evidence="2" id="KW-0596">Phosphopantetheine</keyword>
<dbReference type="SMART" id="SM00824">
    <property type="entry name" value="PKS_TE"/>
    <property type="match status" value="1"/>
</dbReference>
<dbReference type="Pfam" id="PF00975">
    <property type="entry name" value="Thioesterase"/>
    <property type="match status" value="1"/>
</dbReference>
<dbReference type="InterPro" id="IPR029058">
    <property type="entry name" value="AB_hydrolase_fold"/>
</dbReference>
<dbReference type="GO" id="GO:0009239">
    <property type="term" value="P:enterobactin biosynthetic process"/>
    <property type="evidence" value="ECO:0007669"/>
    <property type="project" value="TreeGrafter"/>
</dbReference>
<dbReference type="GO" id="GO:0005829">
    <property type="term" value="C:cytosol"/>
    <property type="evidence" value="ECO:0007669"/>
    <property type="project" value="TreeGrafter"/>
</dbReference>
<dbReference type="SUPFAM" id="SSF47336">
    <property type="entry name" value="ACP-like"/>
    <property type="match status" value="2"/>
</dbReference>
<dbReference type="InterPro" id="IPR042099">
    <property type="entry name" value="ANL_N_sf"/>
</dbReference>
<dbReference type="GO" id="GO:0009366">
    <property type="term" value="C:enterobactin synthetase complex"/>
    <property type="evidence" value="ECO:0007669"/>
    <property type="project" value="TreeGrafter"/>
</dbReference>
<dbReference type="FunFam" id="3.40.50.12780:FF:000012">
    <property type="entry name" value="Non-ribosomal peptide synthetase"/>
    <property type="match status" value="1"/>
</dbReference>
<comment type="caution">
    <text evidence="5">The sequence shown here is derived from an EMBL/GenBank/DDBJ whole genome shotgun (WGS) entry which is preliminary data.</text>
</comment>
<dbReference type="Gene3D" id="3.30.559.30">
    <property type="entry name" value="Nonribosomal peptide synthetase, condensation domain"/>
    <property type="match status" value="2"/>
</dbReference>
<dbReference type="Pfam" id="PF00501">
    <property type="entry name" value="AMP-binding"/>
    <property type="match status" value="2"/>
</dbReference>
<dbReference type="InterPro" id="IPR036736">
    <property type="entry name" value="ACP-like_sf"/>
</dbReference>
<dbReference type="Gene3D" id="3.40.50.1820">
    <property type="entry name" value="alpha/beta hydrolase"/>
    <property type="match status" value="1"/>
</dbReference>
<reference evidence="5" key="1">
    <citation type="submission" date="2020-12" db="EMBL/GenBank/DDBJ databases">
        <title>Bacterial taxonomy.</title>
        <authorList>
            <person name="Pan X."/>
        </authorList>
    </citation>
    <scope>NUCLEOTIDE SEQUENCE</scope>
    <source>
        <strain evidence="5">B2012</strain>
    </source>
</reference>
<dbReference type="FunFam" id="3.30.300.30:FF:000015">
    <property type="entry name" value="Nonribosomal peptide synthase SidD"/>
    <property type="match status" value="1"/>
</dbReference>
<dbReference type="SUPFAM" id="SSF53474">
    <property type="entry name" value="alpha/beta-Hydrolases"/>
    <property type="match status" value="1"/>
</dbReference>
<evidence type="ECO:0000313" key="5">
    <source>
        <dbReference type="EMBL" id="MBJ3778760.1"/>
    </source>
</evidence>
<dbReference type="InterPro" id="IPR045851">
    <property type="entry name" value="AMP-bd_C_sf"/>
</dbReference>
<dbReference type="InterPro" id="IPR025110">
    <property type="entry name" value="AMP-bd_C"/>
</dbReference>
<dbReference type="SMART" id="SM00823">
    <property type="entry name" value="PKS_PP"/>
    <property type="match status" value="2"/>
</dbReference>
<feature type="domain" description="Carrier" evidence="4">
    <location>
        <begin position="978"/>
        <end position="1052"/>
    </location>
</feature>
<dbReference type="InterPro" id="IPR000873">
    <property type="entry name" value="AMP-dep_synth/lig_dom"/>
</dbReference>
<sequence length="2383" mass="254966">MRKVPLLGTQLGIVLADQIATNRNAYVIAHAVELHGEVDLDVLAASIRAGLAEADTVTARYVEDADGLWQLLRPLREGDIPDPEILDLRVVPDPEAAAWAIMAQDVAADLPVDGERPLTRELLIHLEDREGTPSVIWYQRHHHLMLDGFSFTALTRRIAEIYSARRSGRAEGPSPFESVAAVVEEYRAYDTSPTRERDAAFWRDHCRDLPAPTTLAPGRTPQADGDASRPAAIGHLHPLAPDHSAALAATAEAAGHSLLDFLVAAICAYVHRLTEAEDLVVGMPLMRRMGSVAAASTAPVVNVLPLRLAVEPGATIHDLAHATRAAMRQMRRHQRYDAEAIQRDLGRVGRSGLYGPVINYRMFDEALDFAGVRGRTHHLATGPIDDIEFGLTIEGTRITLELRANSALYDEATLGRHAERLERLLLAIAADPALAVAALPVMTEAEERALTTASSTPPVAAPLCAARSLVDLFRAAAARDPAATALVHGDRTLDFAAVSAALNRLARHLLAEGVREGDVVAVAVPRSEQSVIAMLAVLASGATYLPLDLDHPPARLADMCADASPAAILTTLDAASRLPAGISLLALDAPETAAAVAAHLPTPAAIGGPAPDGTAYIIFTSGSTGRPKGVMVPHRALLNLYAAHWPTIYGPAIANRSEAGRPLRAAHTHSFAFDSSWLQIFWMLAGQELHIVDETLRRDALALVEWIRAEGIDTLDLAPSICAEMIACGLLEGPHRPGVVLIGGEAAPPALWTALARHAEVASHNLYGPTEYTVDALRAPIAASDRPVIGRPIGGTTARVLDRTLNEVPPGAVGELYLAGAGLADGYLGRPGLTAERFVADPFGSGGRIYRTGDLVRREADGTVAFVGRRDGQVKVRGYRIEVAEVEAALQRLDRVEIARVVAEPVEGSHRLLAYVTLAGGSADPRGAAREVRAAVKDALPDHMVPAIVTVLDHFPLTINGKIDTRRLPRPSAELDGAPGTPEEARLVHHMAAVLKLPAVGTRDDFFELGGDSISAIVLCGRLRGDGFHLRPGEVFAGRDARGIAARLRPLPPATRDGVEAAAAPRVVRDGISAEALPLLPTQKGMLYHALLGDSGSAYNAFTRLELDGPLDAERLARALDHVVRRHPQLHGLFDARETDEPRFLVPPLPPEARDLWSLETRDLTGRPAGEAVLALARIEATAVNRNLLGNAFGHLIGATLVRLAPERHALILVVHHLVIDGWSTPLLLRDLFEAYASDAPLPALPHAYGEVVRSLAARDPAPARIAWAQALREATPTRLFEGSASAAMEEAEHRLSRETTRDLLAMARRRGVTLNILMQGVFALVLGSLAGRNEVVFGTPVAGRGAAVQGLEEQIGLFLSTIPVRVRLDPDTSLWDQLAGLQEEHAHLMEHDTLGLGDIQSLAGGKALFDTLLVVENYPDNAYLDRDIAGLRVRDIHNRGHSHYPLALLVLPGERLTLLVENRGALADAQAFADRIAALLETLVHAPAETLATLPVATRSELALADRINATEQPVPPLTLRNLLHAGAGRDPEAPALTDGDTTLSFGEVRRQALHLARRLADVGVTTGDVVAVALPRSARLSLALYGVIEAGASYLPLDLSYPSDRLAFMLADARPRALIADGMAGVALPADLPVVTFDALAGAGAELPLPTPDPALHPSDPAYLIYTSGTTGRPKGVVVPHGAIVNRLLWMQAAYDLRPGDRVLQKTPCGFDVSVWEFFWPAVTGAELVMAPPEAHRDPALLIDLIEEHRITLLHFVPSMLAVFLATVRELGAARRCASLRKVFCSGEALPKSLARDFHALLSAELHNLYGPTEAAIDVTYAPATAEPIEAPGGGVPIGWPVWNTKVRVLDHLMRPVPPGAPGELYLCGHQLAAGYLGRPGLTASRFVADPFAPGERMYRTGDVVRRLPDGALDYLGRSDHQIKIRGQRVELGEIEAQLERLEGVRQAVADALVLGATSTDPGADERQLVAWVVPDDPAAPPEPAAVIALLKAVLPAHMVPAHIVGIAALPVSVNGKLDRKALPRPERASGTGREPAEGLETRLAAVFAELVGRDRVGAEEDFFAIGGHSLLAMRLAARIRRDLGRHVSVGDIILMPTVERLAEHLEAGELVGALARDGFDLVVPLRPGARGPLVCIYPASGVSWQYSVLSRYLAKDMAILGLQSPRPHGPIATSPDMDALVAHQLDILRRAQPRGPYYLLGYSLGGTIAYGLAVRLRALGEEVRFLGLLDTYPAEAHDWSDPSGAQANRGAEREQEQFINAAMADVADDAFRHEKEEMFGHIFENYNDSVRLLSAATTPPYEGRVTLFVAGRSVPPGIDPDTAWEGLARNVAIHRLAHASHDDIISPASLEILGPLIDRLLAEADPPPAARVPALAAGHG</sequence>
<dbReference type="InterPro" id="IPR023213">
    <property type="entry name" value="CAT-like_dom_sf"/>
</dbReference>
<evidence type="ECO:0000256" key="2">
    <source>
        <dbReference type="ARBA" id="ARBA00022450"/>
    </source>
</evidence>
<dbReference type="Pfam" id="PF00550">
    <property type="entry name" value="PP-binding"/>
    <property type="match status" value="2"/>
</dbReference>
<comment type="cofactor">
    <cofactor evidence="1">
        <name>pantetheine 4'-phosphate</name>
        <dbReference type="ChEBI" id="CHEBI:47942"/>
    </cofactor>
</comment>
<gene>
    <name evidence="5" type="ORF">JCR33_23875</name>
</gene>
<dbReference type="RefSeq" id="WP_198884661.1">
    <property type="nucleotide sequence ID" value="NZ_JAEKJA010000038.1"/>
</dbReference>
<dbReference type="InterPro" id="IPR006162">
    <property type="entry name" value="Ppantetheine_attach_site"/>
</dbReference>
<dbReference type="Pfam" id="PF13193">
    <property type="entry name" value="AMP-binding_C"/>
    <property type="match status" value="1"/>
</dbReference>
<dbReference type="SUPFAM" id="SSF56801">
    <property type="entry name" value="Acetyl-CoA synthetase-like"/>
    <property type="match status" value="2"/>
</dbReference>
<evidence type="ECO:0000313" key="6">
    <source>
        <dbReference type="Proteomes" id="UP000609531"/>
    </source>
</evidence>
<protein>
    <submittedName>
        <fullName evidence="5">Amino acid adenylation domain-containing protein</fullName>
    </submittedName>
</protein>
<feature type="domain" description="Carrier" evidence="4">
    <location>
        <begin position="2037"/>
        <end position="2112"/>
    </location>
</feature>
<dbReference type="CDD" id="cd05930">
    <property type="entry name" value="A_NRPS"/>
    <property type="match status" value="1"/>
</dbReference>
<keyword evidence="6" id="KW-1185">Reference proteome</keyword>
<dbReference type="Pfam" id="PF00668">
    <property type="entry name" value="Condensation"/>
    <property type="match status" value="2"/>
</dbReference>
<dbReference type="PROSITE" id="PS50075">
    <property type="entry name" value="CARRIER"/>
    <property type="match status" value="2"/>
</dbReference>
<organism evidence="5 6">
    <name type="scientific">Acuticoccus mangrovi</name>
    <dbReference type="NCBI Taxonomy" id="2796142"/>
    <lineage>
        <taxon>Bacteria</taxon>
        <taxon>Pseudomonadati</taxon>
        <taxon>Pseudomonadota</taxon>
        <taxon>Alphaproteobacteria</taxon>
        <taxon>Hyphomicrobiales</taxon>
        <taxon>Amorphaceae</taxon>
        <taxon>Acuticoccus</taxon>
    </lineage>
</organism>
<dbReference type="PANTHER" id="PTHR45527:SF1">
    <property type="entry name" value="FATTY ACID SYNTHASE"/>
    <property type="match status" value="1"/>
</dbReference>
<dbReference type="PROSITE" id="PS00012">
    <property type="entry name" value="PHOSPHOPANTETHEINE"/>
    <property type="match status" value="1"/>
</dbReference>
<dbReference type="InterPro" id="IPR001242">
    <property type="entry name" value="Condensation_dom"/>
</dbReference>
<dbReference type="InterPro" id="IPR010071">
    <property type="entry name" value="AA_adenyl_dom"/>
</dbReference>
<dbReference type="FunFam" id="3.40.50.980:FF:000002">
    <property type="entry name" value="Enterobactin synthetase component F"/>
    <property type="match status" value="1"/>
</dbReference>
<evidence type="ECO:0000256" key="3">
    <source>
        <dbReference type="ARBA" id="ARBA00022553"/>
    </source>
</evidence>